<accession>A0A803KUP5</accession>
<protein>
    <recommendedName>
        <fullName evidence="2">Domain X domain-containing protein</fullName>
    </recommendedName>
</protein>
<dbReference type="GO" id="GO:0006397">
    <property type="term" value="P:mRNA processing"/>
    <property type="evidence" value="ECO:0007669"/>
    <property type="project" value="InterPro"/>
</dbReference>
<organism evidence="3 4">
    <name type="scientific">Chenopodium quinoa</name>
    <name type="common">Quinoa</name>
    <dbReference type="NCBI Taxonomy" id="63459"/>
    <lineage>
        <taxon>Eukaryota</taxon>
        <taxon>Viridiplantae</taxon>
        <taxon>Streptophyta</taxon>
        <taxon>Embryophyta</taxon>
        <taxon>Tracheophyta</taxon>
        <taxon>Spermatophyta</taxon>
        <taxon>Magnoliopsida</taxon>
        <taxon>eudicotyledons</taxon>
        <taxon>Gunneridae</taxon>
        <taxon>Pentapetalae</taxon>
        <taxon>Caryophyllales</taxon>
        <taxon>Chenopodiaceae</taxon>
        <taxon>Chenopodioideae</taxon>
        <taxon>Atripliceae</taxon>
        <taxon>Chenopodium</taxon>
    </lineage>
</organism>
<keyword evidence="4" id="KW-1185">Reference proteome</keyword>
<dbReference type="Pfam" id="PF01348">
    <property type="entry name" value="Intron_maturas2"/>
    <property type="match status" value="1"/>
</dbReference>
<dbReference type="InterPro" id="IPR051083">
    <property type="entry name" value="GrpII_Intron_Splice-Mob/Def"/>
</dbReference>
<feature type="domain" description="Domain X" evidence="2">
    <location>
        <begin position="520"/>
        <end position="572"/>
    </location>
</feature>
<dbReference type="InterPro" id="IPR043502">
    <property type="entry name" value="DNA/RNA_pol_sf"/>
</dbReference>
<proteinExistence type="predicted"/>
<dbReference type="SUPFAM" id="SSF56672">
    <property type="entry name" value="DNA/RNA polymerases"/>
    <property type="match status" value="1"/>
</dbReference>
<dbReference type="OMA" id="CFQDRVV"/>
<name>A0A803KUP5_CHEQI</name>
<dbReference type="PANTHER" id="PTHR34047:SF2">
    <property type="entry name" value="NUCLEAR INTRON MATURASE 1, MITOCHONDRIAL"/>
    <property type="match status" value="1"/>
</dbReference>
<gene>
    <name evidence="3" type="primary">LOC110712327</name>
</gene>
<dbReference type="PANTHER" id="PTHR34047">
    <property type="entry name" value="NUCLEAR INTRON MATURASE 1, MITOCHONDRIAL-RELATED"/>
    <property type="match status" value="1"/>
</dbReference>
<sequence length="690" mass="79067">MSLRTFIKHLPSNPLLVRFSSLHSLSSLSPHPHHQNHHPSQPQQNQQDPYALMKEDPIQICSEIWVKSFSTPKSKPFSNLTGFLSKFDIWVLAYQRSVAHFTGSFPTSSAIHSQTLHHLLSLRNAVVKGQFQWNMKTELYIRSPIEKPITEFTSKTTLKKLLGSSNPPFQDRVVQEALLLILEPVFESRFSSKSHGFRLGRTAHTVIRTIRSNFAGYLWYLRGDLSEVLENVDKGLVMHCVEEVVKDKRVLGLISSSFRGTSKRCFEVDDGRKWKRGAGKRKKKSDEKRRKVLNPNEPKPDPYWLRTFYNFAPEEAAKVPNYGHCGILSPFLANVCLNILDHMMEEKIVEFFRLSMLDSIWKDSKTDSCHNPAWPEFVPSGGKEKTRKMDYIRYGGHFLIGIRGSREDAAKIREELIDFCSSKLGIKLDYSKVEIEHVSRGILFLDHVICHRVVYPTLHYTGTGGKTVSKKCVGTLLSVTASLPQCIRRFRRLELLKGEEDPEPLPCTPMLYSSQAHTNSQMNKFLETMADWYRYADNRKKVVGFCAYVIRSSLAKLYAARYKLKSRAKVYKIASRSLSHPLRGKGNNVASEYSDLLKLGLVDAIEGVQFSHMSLIPSCDYTPFPRVWVPDHEQMLLEYIKLQDPKFFSELLKSIKTQGLSLPQNEISEIVWDLKTLGARWFDIASEKHP</sequence>
<dbReference type="InterPro" id="IPR024937">
    <property type="entry name" value="Domain_X"/>
</dbReference>
<dbReference type="GO" id="GO:0005739">
    <property type="term" value="C:mitochondrion"/>
    <property type="evidence" value="ECO:0007669"/>
    <property type="project" value="UniProtKB-ARBA"/>
</dbReference>
<dbReference type="KEGG" id="cqi:110712327"/>
<feature type="compositionally biased region" description="Low complexity" evidence="1">
    <location>
        <begin position="38"/>
        <end position="47"/>
    </location>
</feature>
<reference evidence="3" key="2">
    <citation type="submission" date="2021-03" db="UniProtKB">
        <authorList>
            <consortium name="EnsemblPlants"/>
        </authorList>
    </citation>
    <scope>IDENTIFICATION</scope>
</reference>
<dbReference type="OrthoDB" id="596361at2759"/>
<evidence type="ECO:0000313" key="4">
    <source>
        <dbReference type="Proteomes" id="UP000596660"/>
    </source>
</evidence>
<dbReference type="Proteomes" id="UP000596660">
    <property type="component" value="Unplaced"/>
</dbReference>
<dbReference type="RefSeq" id="XP_021746493.1">
    <property type="nucleotide sequence ID" value="XM_021890801.1"/>
</dbReference>
<dbReference type="EnsemblPlants" id="AUR62002753-RA">
    <property type="protein sequence ID" value="AUR62002753-RA:cds"/>
    <property type="gene ID" value="AUR62002753"/>
</dbReference>
<dbReference type="CDD" id="cd01651">
    <property type="entry name" value="RT_G2_intron"/>
    <property type="match status" value="1"/>
</dbReference>
<feature type="region of interest" description="Disordered" evidence="1">
    <location>
        <begin position="27"/>
        <end position="48"/>
    </location>
</feature>
<dbReference type="AlphaFoldDB" id="A0A803KUP5"/>
<dbReference type="Gramene" id="AUR62002753-RA">
    <property type="protein sequence ID" value="AUR62002753-RA:cds"/>
    <property type="gene ID" value="AUR62002753"/>
</dbReference>
<evidence type="ECO:0000313" key="3">
    <source>
        <dbReference type="EnsemblPlants" id="AUR62002753-RA:cds"/>
    </source>
</evidence>
<evidence type="ECO:0000259" key="2">
    <source>
        <dbReference type="Pfam" id="PF01348"/>
    </source>
</evidence>
<reference evidence="3" key="1">
    <citation type="journal article" date="2017" name="Nature">
        <title>The genome of Chenopodium quinoa.</title>
        <authorList>
            <person name="Jarvis D.E."/>
            <person name="Ho Y.S."/>
            <person name="Lightfoot D.J."/>
            <person name="Schmoeckel S.M."/>
            <person name="Li B."/>
            <person name="Borm T.J.A."/>
            <person name="Ohyanagi H."/>
            <person name="Mineta K."/>
            <person name="Michell C.T."/>
            <person name="Saber N."/>
            <person name="Kharbatia N.M."/>
            <person name="Rupper R.R."/>
            <person name="Sharp A.R."/>
            <person name="Dally N."/>
            <person name="Boughton B.A."/>
            <person name="Woo Y.H."/>
            <person name="Gao G."/>
            <person name="Schijlen E.G.W.M."/>
            <person name="Guo X."/>
            <person name="Momin A.A."/>
            <person name="Negrao S."/>
            <person name="Al-Babili S."/>
            <person name="Gehring C."/>
            <person name="Roessner U."/>
            <person name="Jung C."/>
            <person name="Murphy K."/>
            <person name="Arold S.T."/>
            <person name="Gojobori T."/>
            <person name="van der Linden C.G."/>
            <person name="van Loo E.N."/>
            <person name="Jellen E.N."/>
            <person name="Maughan P.J."/>
            <person name="Tester M."/>
        </authorList>
    </citation>
    <scope>NUCLEOTIDE SEQUENCE [LARGE SCALE GENOMIC DNA]</scope>
    <source>
        <strain evidence="3">cv. PI 614886</strain>
    </source>
</reference>
<dbReference type="GeneID" id="110712327"/>
<evidence type="ECO:0000256" key="1">
    <source>
        <dbReference type="SAM" id="MobiDB-lite"/>
    </source>
</evidence>